<dbReference type="AlphaFoldDB" id="A0A4P7N1G0"/>
<feature type="region of interest" description="Disordered" evidence="1">
    <location>
        <begin position="53"/>
        <end position="104"/>
    </location>
</feature>
<evidence type="ECO:0000313" key="2">
    <source>
        <dbReference type="EMBL" id="QBZ56208.1"/>
    </source>
</evidence>
<protein>
    <submittedName>
        <fullName evidence="2">Uncharacterized protein</fullName>
    </submittedName>
</protein>
<name>A0A4P7N1G0_PYROR</name>
<proteinExistence type="predicted"/>
<feature type="compositionally biased region" description="Low complexity" evidence="1">
    <location>
        <begin position="63"/>
        <end position="74"/>
    </location>
</feature>
<evidence type="ECO:0000256" key="1">
    <source>
        <dbReference type="SAM" id="MobiDB-lite"/>
    </source>
</evidence>
<accession>A0A4P7N1G0</accession>
<organism evidence="2 3">
    <name type="scientific">Pyricularia oryzae</name>
    <name type="common">Rice blast fungus</name>
    <name type="synonym">Magnaporthe oryzae</name>
    <dbReference type="NCBI Taxonomy" id="318829"/>
    <lineage>
        <taxon>Eukaryota</taxon>
        <taxon>Fungi</taxon>
        <taxon>Dikarya</taxon>
        <taxon>Ascomycota</taxon>
        <taxon>Pezizomycotina</taxon>
        <taxon>Sordariomycetes</taxon>
        <taxon>Sordariomycetidae</taxon>
        <taxon>Magnaporthales</taxon>
        <taxon>Pyriculariaceae</taxon>
        <taxon>Pyricularia</taxon>
    </lineage>
</organism>
<dbReference type="Proteomes" id="UP000294847">
    <property type="component" value="Chromosome 2"/>
</dbReference>
<sequence length="104" mass="11226">MSGHIYHQTLLVAGARLLSTRESKMVLVAVGERQPECRHYIPVVHRQVGAMKALGAPHPPPFSSRKSSILASSSHNIRGDPGQPPGPSGPQLCPKRTFARDLLS</sequence>
<dbReference type="EMBL" id="CP034205">
    <property type="protein sequence ID" value="QBZ56208.1"/>
    <property type="molecule type" value="Genomic_DNA"/>
</dbReference>
<evidence type="ECO:0000313" key="3">
    <source>
        <dbReference type="Proteomes" id="UP000294847"/>
    </source>
</evidence>
<gene>
    <name evidence="2" type="ORF">PoMZ_01114</name>
</gene>
<reference evidence="2 3" key="1">
    <citation type="journal article" date="2019" name="Mol. Biol. Evol.">
        <title>Blast fungal genomes show frequent chromosomal changes, gene gains and losses, and effector gene turnover.</title>
        <authorList>
            <person name="Gomez Luciano L.B."/>
            <person name="Jason Tsai I."/>
            <person name="Chuma I."/>
            <person name="Tosa Y."/>
            <person name="Chen Y.H."/>
            <person name="Li J.Y."/>
            <person name="Li M.Y."/>
            <person name="Jade Lu M.Y."/>
            <person name="Nakayashiki H."/>
            <person name="Li W.H."/>
        </authorList>
    </citation>
    <scope>NUCLEOTIDE SEQUENCE [LARGE SCALE GENOMIC DNA]</scope>
    <source>
        <strain evidence="2">MZ5-1-6</strain>
    </source>
</reference>